<organism evidence="1 2">
    <name type="scientific">Rhododendron molle</name>
    <name type="common">Chinese azalea</name>
    <name type="synonym">Azalea mollis</name>
    <dbReference type="NCBI Taxonomy" id="49168"/>
    <lineage>
        <taxon>Eukaryota</taxon>
        <taxon>Viridiplantae</taxon>
        <taxon>Streptophyta</taxon>
        <taxon>Embryophyta</taxon>
        <taxon>Tracheophyta</taxon>
        <taxon>Spermatophyta</taxon>
        <taxon>Magnoliopsida</taxon>
        <taxon>eudicotyledons</taxon>
        <taxon>Gunneridae</taxon>
        <taxon>Pentapetalae</taxon>
        <taxon>asterids</taxon>
        <taxon>Ericales</taxon>
        <taxon>Ericaceae</taxon>
        <taxon>Ericoideae</taxon>
        <taxon>Rhodoreae</taxon>
        <taxon>Rhododendron</taxon>
    </lineage>
</organism>
<name>A0ACC0P2G9_RHOML</name>
<dbReference type="Proteomes" id="UP001062846">
    <property type="component" value="Chromosome 4"/>
</dbReference>
<reference evidence="1" key="1">
    <citation type="submission" date="2022-02" db="EMBL/GenBank/DDBJ databases">
        <title>Plant Genome Project.</title>
        <authorList>
            <person name="Zhang R.-G."/>
        </authorList>
    </citation>
    <scope>NUCLEOTIDE SEQUENCE</scope>
    <source>
        <strain evidence="1">AT1</strain>
    </source>
</reference>
<evidence type="ECO:0000313" key="1">
    <source>
        <dbReference type="EMBL" id="KAI8559690.1"/>
    </source>
</evidence>
<gene>
    <name evidence="1" type="ORF">RHMOL_Rhmol04G0193600</name>
</gene>
<comment type="caution">
    <text evidence="1">The sequence shown here is derived from an EMBL/GenBank/DDBJ whole genome shotgun (WGS) entry which is preliminary data.</text>
</comment>
<sequence>MFESPGLTPHANGSSSFQPEVSWEHLEVFDFSPSGISYDSLVEAKNRRIGESNLGDVRLSLGDGVVTQDAVADAQAEVLDVDSDDNGDKDEDDGIYLNVDEQIVSREIVGGKVT</sequence>
<proteinExistence type="predicted"/>
<keyword evidence="2" id="KW-1185">Reference proteome</keyword>
<accession>A0ACC0P2G9</accession>
<protein>
    <submittedName>
        <fullName evidence="1">Uncharacterized protein</fullName>
    </submittedName>
</protein>
<dbReference type="EMBL" id="CM046391">
    <property type="protein sequence ID" value="KAI8559690.1"/>
    <property type="molecule type" value="Genomic_DNA"/>
</dbReference>
<evidence type="ECO:0000313" key="2">
    <source>
        <dbReference type="Proteomes" id="UP001062846"/>
    </source>
</evidence>